<comment type="caution">
    <text evidence="4">The sequence shown here is derived from an EMBL/GenBank/DDBJ whole genome shotgun (WGS) entry which is preliminary data.</text>
</comment>
<evidence type="ECO:0000256" key="3">
    <source>
        <dbReference type="SAM" id="MobiDB-lite"/>
    </source>
</evidence>
<comment type="similarity">
    <text evidence="1">Belongs to the short-chain dehydrogenases/reductases (SDR) family.</text>
</comment>
<dbReference type="Gene3D" id="3.40.50.720">
    <property type="entry name" value="NAD(P)-binding Rossmann-like Domain"/>
    <property type="match status" value="1"/>
</dbReference>
<sequence length="269" mass="27719">MKLALVTGGAGAVGAAAARMLAEDGFRVVLADRALERTQAICDEICRNGGEAVAEPVDLLEEGASQRLIDSVAERFGRLDCLVNNAGMTGAPRIDSVELSVWNAVLALNLTVPMLLAQAAQPLMKQSGGGSIVNVASRVYLAGTGVAYTSSKSGLIGLTRVLAVQLGPDNIRVNAVAPSFLNTPFNDKIVKENTGLAASFRKMSPLGRLGTAEDVAGAIAFLASPRANFITGDVIHVCGGTQLAPQPASAGADDASHNQTESEEHLIAS</sequence>
<dbReference type="PROSITE" id="PS00061">
    <property type="entry name" value="ADH_SHORT"/>
    <property type="match status" value="1"/>
</dbReference>
<organism evidence="4 5">
    <name type="scientific">Bosea spartocytisi</name>
    <dbReference type="NCBI Taxonomy" id="2773451"/>
    <lineage>
        <taxon>Bacteria</taxon>
        <taxon>Pseudomonadati</taxon>
        <taxon>Pseudomonadota</taxon>
        <taxon>Alphaproteobacteria</taxon>
        <taxon>Hyphomicrobiales</taxon>
        <taxon>Boseaceae</taxon>
        <taxon>Bosea</taxon>
    </lineage>
</organism>
<dbReference type="Proteomes" id="UP000619295">
    <property type="component" value="Unassembled WGS sequence"/>
</dbReference>
<name>A0A927I1K3_9HYPH</name>
<dbReference type="SUPFAM" id="SSF51735">
    <property type="entry name" value="NAD(P)-binding Rossmann-fold domains"/>
    <property type="match status" value="1"/>
</dbReference>
<dbReference type="PRINTS" id="PR00081">
    <property type="entry name" value="GDHRDH"/>
</dbReference>
<dbReference type="PANTHER" id="PTHR42760:SF133">
    <property type="entry name" value="3-OXOACYL-[ACYL-CARRIER-PROTEIN] REDUCTASE"/>
    <property type="match status" value="1"/>
</dbReference>
<dbReference type="AlphaFoldDB" id="A0A927I1K3"/>
<dbReference type="InterPro" id="IPR002347">
    <property type="entry name" value="SDR_fam"/>
</dbReference>
<evidence type="ECO:0000313" key="5">
    <source>
        <dbReference type="Proteomes" id="UP000619295"/>
    </source>
</evidence>
<accession>A0A927I1K3</accession>
<evidence type="ECO:0000256" key="2">
    <source>
        <dbReference type="ARBA" id="ARBA00023002"/>
    </source>
</evidence>
<dbReference type="Pfam" id="PF13561">
    <property type="entry name" value="adh_short_C2"/>
    <property type="match status" value="1"/>
</dbReference>
<evidence type="ECO:0000256" key="1">
    <source>
        <dbReference type="ARBA" id="ARBA00006484"/>
    </source>
</evidence>
<dbReference type="PANTHER" id="PTHR42760">
    <property type="entry name" value="SHORT-CHAIN DEHYDROGENASES/REDUCTASES FAMILY MEMBER"/>
    <property type="match status" value="1"/>
</dbReference>
<gene>
    <name evidence="4" type="ORF">IED13_12440</name>
</gene>
<protein>
    <submittedName>
        <fullName evidence="4">SDR family oxidoreductase</fullName>
    </submittedName>
</protein>
<dbReference type="CDD" id="cd05233">
    <property type="entry name" value="SDR_c"/>
    <property type="match status" value="1"/>
</dbReference>
<dbReference type="FunFam" id="3.40.50.720:FF:000084">
    <property type="entry name" value="Short-chain dehydrogenase reductase"/>
    <property type="match status" value="1"/>
</dbReference>
<reference evidence="4" key="1">
    <citation type="submission" date="2020-09" db="EMBL/GenBank/DDBJ databases">
        <title>Bosea spartocytisi sp. nov. a root nodule endophyte of Spartocytisus supranubius in the high mountain ecosystem fo the Teide National Park (Canary Islands, Spain).</title>
        <authorList>
            <person name="Pulido-Suarez L."/>
            <person name="Peix A."/>
            <person name="Igual J.M."/>
            <person name="Socas-Perez N."/>
            <person name="Velazquez E."/>
            <person name="Flores-Felix J.D."/>
            <person name="Leon-Barrios M."/>
        </authorList>
    </citation>
    <scope>NUCLEOTIDE SEQUENCE</scope>
    <source>
        <strain evidence="4">SSUT16</strain>
    </source>
</reference>
<evidence type="ECO:0000313" key="4">
    <source>
        <dbReference type="EMBL" id="MBD3846508.1"/>
    </source>
</evidence>
<feature type="compositionally biased region" description="Basic and acidic residues" evidence="3">
    <location>
        <begin position="254"/>
        <end position="269"/>
    </location>
</feature>
<dbReference type="InterPro" id="IPR020904">
    <property type="entry name" value="Sc_DH/Rdtase_CS"/>
</dbReference>
<dbReference type="PRINTS" id="PR00080">
    <property type="entry name" value="SDRFAMILY"/>
</dbReference>
<dbReference type="RefSeq" id="WP_191124346.1">
    <property type="nucleotide sequence ID" value="NZ_JACXWY010000006.1"/>
</dbReference>
<dbReference type="GO" id="GO:0016616">
    <property type="term" value="F:oxidoreductase activity, acting on the CH-OH group of donors, NAD or NADP as acceptor"/>
    <property type="evidence" value="ECO:0007669"/>
    <property type="project" value="TreeGrafter"/>
</dbReference>
<proteinExistence type="inferred from homology"/>
<keyword evidence="2" id="KW-0560">Oxidoreductase</keyword>
<keyword evidence="5" id="KW-1185">Reference proteome</keyword>
<dbReference type="EMBL" id="JACXWY010000006">
    <property type="protein sequence ID" value="MBD3846508.1"/>
    <property type="molecule type" value="Genomic_DNA"/>
</dbReference>
<dbReference type="InterPro" id="IPR036291">
    <property type="entry name" value="NAD(P)-bd_dom_sf"/>
</dbReference>
<feature type="region of interest" description="Disordered" evidence="3">
    <location>
        <begin position="246"/>
        <end position="269"/>
    </location>
</feature>